<evidence type="ECO:0008006" key="5">
    <source>
        <dbReference type="Google" id="ProtNLM"/>
    </source>
</evidence>
<evidence type="ECO:0000313" key="3">
    <source>
        <dbReference type="EMBL" id="MFC5821596.1"/>
    </source>
</evidence>
<evidence type="ECO:0000256" key="1">
    <source>
        <dbReference type="SAM" id="MobiDB-lite"/>
    </source>
</evidence>
<evidence type="ECO:0000313" key="4">
    <source>
        <dbReference type="Proteomes" id="UP001596096"/>
    </source>
</evidence>
<feature type="compositionally biased region" description="Basic and acidic residues" evidence="1">
    <location>
        <begin position="127"/>
        <end position="144"/>
    </location>
</feature>
<organism evidence="3 4">
    <name type="scientific">Nonomuraea harbinensis</name>
    <dbReference type="NCBI Taxonomy" id="1286938"/>
    <lineage>
        <taxon>Bacteria</taxon>
        <taxon>Bacillati</taxon>
        <taxon>Actinomycetota</taxon>
        <taxon>Actinomycetes</taxon>
        <taxon>Streptosporangiales</taxon>
        <taxon>Streptosporangiaceae</taxon>
        <taxon>Nonomuraea</taxon>
    </lineage>
</organism>
<name>A0ABW1C7N7_9ACTN</name>
<proteinExistence type="predicted"/>
<dbReference type="Proteomes" id="UP001596096">
    <property type="component" value="Unassembled WGS sequence"/>
</dbReference>
<accession>A0ABW1C7N7</accession>
<comment type="caution">
    <text evidence="3">The sequence shown here is derived from an EMBL/GenBank/DDBJ whole genome shotgun (WGS) entry which is preliminary data.</text>
</comment>
<keyword evidence="2" id="KW-0472">Membrane</keyword>
<keyword evidence="4" id="KW-1185">Reference proteome</keyword>
<feature type="transmembrane region" description="Helical" evidence="2">
    <location>
        <begin position="97"/>
        <end position="116"/>
    </location>
</feature>
<reference evidence="4" key="1">
    <citation type="journal article" date="2019" name="Int. J. Syst. Evol. Microbiol.">
        <title>The Global Catalogue of Microorganisms (GCM) 10K type strain sequencing project: providing services to taxonomists for standard genome sequencing and annotation.</title>
        <authorList>
            <consortium name="The Broad Institute Genomics Platform"/>
            <consortium name="The Broad Institute Genome Sequencing Center for Infectious Disease"/>
            <person name="Wu L."/>
            <person name="Ma J."/>
        </authorList>
    </citation>
    <scope>NUCLEOTIDE SEQUENCE [LARGE SCALE GENOMIC DNA]</scope>
    <source>
        <strain evidence="4">CGMCC 4.7106</strain>
    </source>
</reference>
<sequence>MSLTLRRRRRVVIEVPTTWQGRMKAQAMKTGARMAPMADQAKLAANRRVDDARMWAAPRLKKAAHRVEDQLAPAVSSMLNDAAIRVSPVRRQQSRRWPTAVLVTGLAIGAAGFMFYRRNAQQWTEHMKDSASDASRWAHERSDRAVQSTGPAGAPVSETTDEASHRMP</sequence>
<keyword evidence="2" id="KW-0812">Transmembrane</keyword>
<gene>
    <name evidence="3" type="ORF">ACFPUY_41475</name>
</gene>
<dbReference type="EMBL" id="JBHSNW010000036">
    <property type="protein sequence ID" value="MFC5821596.1"/>
    <property type="molecule type" value="Genomic_DNA"/>
</dbReference>
<dbReference type="RefSeq" id="WP_148036044.1">
    <property type="nucleotide sequence ID" value="NZ_JAHKRN010000052.1"/>
</dbReference>
<feature type="region of interest" description="Disordered" evidence="1">
    <location>
        <begin position="127"/>
        <end position="168"/>
    </location>
</feature>
<keyword evidence="2" id="KW-1133">Transmembrane helix</keyword>
<protein>
    <recommendedName>
        <fullName evidence="5">DUF3618 domain-containing protein</fullName>
    </recommendedName>
</protein>
<evidence type="ECO:0000256" key="2">
    <source>
        <dbReference type="SAM" id="Phobius"/>
    </source>
</evidence>